<dbReference type="Proteomes" id="UP000319671">
    <property type="component" value="Unassembled WGS sequence"/>
</dbReference>
<name>A0A561DRQ4_9BACI</name>
<protein>
    <submittedName>
        <fullName evidence="2">Tat proofreading chaperone TorD</fullName>
    </submittedName>
</protein>
<evidence type="ECO:0000313" key="3">
    <source>
        <dbReference type="Proteomes" id="UP000319671"/>
    </source>
</evidence>
<evidence type="ECO:0000313" key="2">
    <source>
        <dbReference type="EMBL" id="TWE06038.1"/>
    </source>
</evidence>
<proteinExistence type="predicted"/>
<reference evidence="2 3" key="1">
    <citation type="submission" date="2019-06" db="EMBL/GenBank/DDBJ databases">
        <title>Sorghum-associated microbial communities from plants grown in Nebraska, USA.</title>
        <authorList>
            <person name="Schachtman D."/>
        </authorList>
    </citation>
    <scope>NUCLEOTIDE SEQUENCE [LARGE SCALE GENOMIC DNA]</scope>
    <source>
        <strain evidence="2 3">2482</strain>
    </source>
</reference>
<dbReference type="Pfam" id="PF02613">
    <property type="entry name" value="Nitrate_red_del"/>
    <property type="match status" value="1"/>
</dbReference>
<sequence length="191" mass="22987">MITAKDAIHIELQPFLLAMKNLYQILHTLFLEPTNENLLLELARMRTFDELKEFHEGGRILASFFKQLTKIEKVHSEREEYRRLFIGPGTLVAPPWESYSRSKERLLFEEWTLQIRELYHQFGLQFLRENYEPDDHLLLELEFMIFLIELSLQASELEKIQELIASQILLHKEHLSIWIPEFCKRIIRSYQ</sequence>
<dbReference type="InterPro" id="IPR050289">
    <property type="entry name" value="TorD/DmsD_chaperones"/>
</dbReference>
<comment type="caution">
    <text evidence="2">The sequence shown here is derived from an EMBL/GenBank/DDBJ whole genome shotgun (WGS) entry which is preliminary data.</text>
</comment>
<keyword evidence="1" id="KW-0143">Chaperone</keyword>
<dbReference type="EMBL" id="VIVN01000002">
    <property type="protein sequence ID" value="TWE06038.1"/>
    <property type="molecule type" value="Genomic_DNA"/>
</dbReference>
<dbReference type="InterPro" id="IPR036411">
    <property type="entry name" value="TorD-like_sf"/>
</dbReference>
<dbReference type="Gene3D" id="1.10.3480.10">
    <property type="entry name" value="TorD-like"/>
    <property type="match status" value="1"/>
</dbReference>
<accession>A0A561DRQ4</accession>
<dbReference type="InterPro" id="IPR020945">
    <property type="entry name" value="DMSO/NO3_reduct_chaperone"/>
</dbReference>
<evidence type="ECO:0000256" key="1">
    <source>
        <dbReference type="ARBA" id="ARBA00023186"/>
    </source>
</evidence>
<dbReference type="PANTHER" id="PTHR34227">
    <property type="entry name" value="CHAPERONE PROTEIN YCDY"/>
    <property type="match status" value="1"/>
</dbReference>
<dbReference type="AlphaFoldDB" id="A0A561DRQ4"/>
<keyword evidence="3" id="KW-1185">Reference proteome</keyword>
<organism evidence="2 3">
    <name type="scientific">Neobacillus bataviensis</name>
    <dbReference type="NCBI Taxonomy" id="220685"/>
    <lineage>
        <taxon>Bacteria</taxon>
        <taxon>Bacillati</taxon>
        <taxon>Bacillota</taxon>
        <taxon>Bacilli</taxon>
        <taxon>Bacillales</taxon>
        <taxon>Bacillaceae</taxon>
        <taxon>Neobacillus</taxon>
    </lineage>
</organism>
<dbReference type="RefSeq" id="WP_144562877.1">
    <property type="nucleotide sequence ID" value="NZ_VIVN01000002.1"/>
</dbReference>
<dbReference type="SUPFAM" id="SSF89155">
    <property type="entry name" value="TorD-like"/>
    <property type="match status" value="1"/>
</dbReference>
<gene>
    <name evidence="2" type="ORF">FB550_10256</name>
</gene>
<dbReference type="PANTHER" id="PTHR34227:SF1">
    <property type="entry name" value="DIMETHYL SULFOXIDE REDUCTASE CHAPERONE-RELATED"/>
    <property type="match status" value="1"/>
</dbReference>